<dbReference type="GeneID" id="55608550"/>
<keyword evidence="2" id="KW-0946">Virion</keyword>
<name>A0A384ZS36_9CAUD</name>
<accession>A0A384ZS36</accession>
<dbReference type="RefSeq" id="YP_009838318.1">
    <property type="nucleotide sequence ID" value="NC_048709.1"/>
</dbReference>
<dbReference type="InterPro" id="IPR011050">
    <property type="entry name" value="Pectin_lyase_fold/virulence"/>
</dbReference>
<keyword evidence="4" id="KW-1185">Reference proteome</keyword>
<evidence type="ECO:0000256" key="1">
    <source>
        <dbReference type="ARBA" id="ARBA00004328"/>
    </source>
</evidence>
<protein>
    <submittedName>
        <fullName evidence="3">Uncharacterized protein</fullName>
    </submittedName>
</protein>
<evidence type="ECO:0000256" key="2">
    <source>
        <dbReference type="ARBA" id="ARBA00022844"/>
    </source>
</evidence>
<comment type="subcellular location">
    <subcellularLocation>
        <location evidence="1">Virion</location>
    </subcellularLocation>
</comment>
<proteinExistence type="predicted"/>
<dbReference type="SUPFAM" id="SSF51126">
    <property type="entry name" value="Pectin lyase-like"/>
    <property type="match status" value="2"/>
</dbReference>
<dbReference type="Proteomes" id="UP000260311">
    <property type="component" value="Segment"/>
</dbReference>
<dbReference type="GO" id="GO:0019058">
    <property type="term" value="P:viral life cycle"/>
    <property type="evidence" value="ECO:0007669"/>
    <property type="project" value="UniProtKB-ARBA"/>
</dbReference>
<sequence length="736" mass="79680">MAETITVRIKGAEYAAHDPNGAYREMDSIFVGNSKFVCVQDVAENLNIELTNTDYWREIYTLEINSEILVPNGVTSIKGPLAFDLLTSKITFPVMNVVHEGADGDKLVTKFDGTEEVSGIDPAAVSYIIIKADGSIEAVEDPSAGMIIVTMSWAGADLADRPAQADMVDGDFLLSREVGATRRLGGVSLLSEFGAVEGDPASVYTALTLADKHMVNGATLLIDGNYEINQQAQLNSIYNLSILGGSLKKTAVYSGEYIIRADYCHGIRVMTNLEGKKDPLSNSIDAGEQGIWFRKCQGFIAQGMHLKHFGDAGLRASSGGYDNATVPANTDSFDGRILGCNFEDCYQNTMTHSGTTRLLWNGNTFHAAKGSAMKVASRVKDTYGCVIIGNFIDTCESVVQTQGANDVLMASNYIRKSGQTISIGANQDGVSSTYPDPNPTTNVVLKSNHIIDSTARLAYIENRGYTFSNVSHLPEGGNIYIQDNVFNMEKDSGSWPSDHVIRLFTHTANADNGDIIRANIFNYLEISGNTFHGGSKFLDGDIAMFDGARLVVKNNRFMGFEGTFMDITLNTTDDKDMSGTEVVVEDNNIEATSGFYLTTIGQIVDRLRIARNTVRGLTSWGVYAAAGKSGFSKELELIANEYYGADTAINTRATFQVTCGREGHASLPDVDGTLRMMDNIVHWKAASGFSGRAYYVPNAGKITDYMCDNNRYKGTDVPASALASFDSNDLGARAVA</sequence>
<dbReference type="GO" id="GO:0044423">
    <property type="term" value="C:virion component"/>
    <property type="evidence" value="ECO:0007669"/>
    <property type="project" value="UniProtKB-KW"/>
</dbReference>
<dbReference type="GO" id="GO:0051701">
    <property type="term" value="P:biological process involved in interaction with host"/>
    <property type="evidence" value="ECO:0007669"/>
    <property type="project" value="UniProtKB-ARBA"/>
</dbReference>
<evidence type="ECO:0000313" key="3">
    <source>
        <dbReference type="EMBL" id="AXC34472.1"/>
    </source>
</evidence>
<organism evidence="3 4">
    <name type="scientific">Vibrio phage YC</name>
    <dbReference type="NCBI Taxonomy" id="2267403"/>
    <lineage>
        <taxon>Viruses</taxon>
        <taxon>Duplodnaviria</taxon>
        <taxon>Heunggongvirae</taxon>
        <taxon>Uroviricota</taxon>
        <taxon>Caudoviricetes</taxon>
        <taxon>Pantevenvirales</taxon>
        <taxon>Ackermannviridae</taxon>
        <taxon>Campanilevirus</taxon>
        <taxon>Campanilevirus YC</taxon>
    </lineage>
</organism>
<evidence type="ECO:0000313" key="4">
    <source>
        <dbReference type="Proteomes" id="UP000260311"/>
    </source>
</evidence>
<reference evidence="3 4" key="1">
    <citation type="submission" date="2018-05" db="EMBL/GenBank/DDBJ databases">
        <title>The genome of Vibrio coralliilyticus phage YC.</title>
        <authorList>
            <person name="Benler S."/>
        </authorList>
    </citation>
    <scope>NUCLEOTIDE SEQUENCE [LARGE SCALE GENOMIC DNA]</scope>
</reference>
<dbReference type="KEGG" id="vg:55608550"/>
<dbReference type="EMBL" id="MH375644">
    <property type="protein sequence ID" value="AXC34472.1"/>
    <property type="molecule type" value="Genomic_DNA"/>
</dbReference>